<sequence>MKKKKLKPSISTWKSPKELPEFIMTTTTIHRNSQFGTPPRWTRESPHGGYHNEIDHIIVSKRFCLMNVAAVPKFYTGSNHRLLREVVSFTGRELQSGDKRRPRREKRSLPAEATKTGGSIRYARRNFANRKTKMTALRNPDRTTTTSRS</sequence>
<protein>
    <recommendedName>
        <fullName evidence="4">Endonuclease/exonuclease/phosphatase domain-containing protein</fullName>
    </recommendedName>
</protein>
<proteinExistence type="predicted"/>
<organism evidence="2 3">
    <name type="scientific">Necator americanus</name>
    <name type="common">Human hookworm</name>
    <dbReference type="NCBI Taxonomy" id="51031"/>
    <lineage>
        <taxon>Eukaryota</taxon>
        <taxon>Metazoa</taxon>
        <taxon>Ecdysozoa</taxon>
        <taxon>Nematoda</taxon>
        <taxon>Chromadorea</taxon>
        <taxon>Rhabditida</taxon>
        <taxon>Rhabditina</taxon>
        <taxon>Rhabditomorpha</taxon>
        <taxon>Strongyloidea</taxon>
        <taxon>Ancylostomatidae</taxon>
        <taxon>Bunostominae</taxon>
        <taxon>Necator</taxon>
    </lineage>
</organism>
<accession>A0ABR1DMC2</accession>
<dbReference type="EMBL" id="JAVFWL010000004">
    <property type="protein sequence ID" value="KAK6751542.1"/>
    <property type="molecule type" value="Genomic_DNA"/>
</dbReference>
<gene>
    <name evidence="2" type="primary">Necator_chrIV.g16427</name>
    <name evidence="2" type="ORF">RB195_003130</name>
</gene>
<evidence type="ECO:0000313" key="2">
    <source>
        <dbReference type="EMBL" id="KAK6751542.1"/>
    </source>
</evidence>
<keyword evidence="3" id="KW-1185">Reference proteome</keyword>
<reference evidence="2 3" key="1">
    <citation type="submission" date="2023-08" db="EMBL/GenBank/DDBJ databases">
        <title>A Necator americanus chromosomal reference genome.</title>
        <authorList>
            <person name="Ilik V."/>
            <person name="Petrzelkova K.J."/>
            <person name="Pardy F."/>
            <person name="Fuh T."/>
            <person name="Niatou-Singa F.S."/>
            <person name="Gouil Q."/>
            <person name="Baker L."/>
            <person name="Ritchie M.E."/>
            <person name="Jex A.R."/>
            <person name="Gazzola D."/>
            <person name="Li H."/>
            <person name="Toshio Fujiwara R."/>
            <person name="Zhan B."/>
            <person name="Aroian R.V."/>
            <person name="Pafco B."/>
            <person name="Schwarz E.M."/>
        </authorList>
    </citation>
    <scope>NUCLEOTIDE SEQUENCE [LARGE SCALE GENOMIC DNA]</scope>
    <source>
        <strain evidence="2 3">Aroian</strain>
        <tissue evidence="2">Whole animal</tissue>
    </source>
</reference>
<evidence type="ECO:0008006" key="4">
    <source>
        <dbReference type="Google" id="ProtNLM"/>
    </source>
</evidence>
<evidence type="ECO:0000256" key="1">
    <source>
        <dbReference type="SAM" id="MobiDB-lite"/>
    </source>
</evidence>
<feature type="region of interest" description="Disordered" evidence="1">
    <location>
        <begin position="91"/>
        <end position="149"/>
    </location>
</feature>
<comment type="caution">
    <text evidence="2">The sequence shown here is derived from an EMBL/GenBank/DDBJ whole genome shotgun (WGS) entry which is preliminary data.</text>
</comment>
<dbReference type="Proteomes" id="UP001303046">
    <property type="component" value="Unassembled WGS sequence"/>
</dbReference>
<evidence type="ECO:0000313" key="3">
    <source>
        <dbReference type="Proteomes" id="UP001303046"/>
    </source>
</evidence>
<name>A0ABR1DMC2_NECAM</name>
<feature type="compositionally biased region" description="Basic residues" evidence="1">
    <location>
        <begin position="122"/>
        <end position="133"/>
    </location>
</feature>